<keyword evidence="3" id="KW-1185">Reference proteome</keyword>
<protein>
    <submittedName>
        <fullName evidence="2">Uncharacterized protein</fullName>
    </submittedName>
</protein>
<comment type="caution">
    <text evidence="2">The sequence shown here is derived from an EMBL/GenBank/DDBJ whole genome shotgun (WGS) entry which is preliminary data.</text>
</comment>
<feature type="non-terminal residue" evidence="2">
    <location>
        <position position="1"/>
    </location>
</feature>
<dbReference type="AlphaFoldDB" id="A0A392W1J6"/>
<reference evidence="2 3" key="1">
    <citation type="journal article" date="2018" name="Front. Plant Sci.">
        <title>Red Clover (Trifolium pratense) and Zigzag Clover (T. medium) - A Picture of Genomic Similarities and Differences.</title>
        <authorList>
            <person name="Dluhosova J."/>
            <person name="Istvanek J."/>
            <person name="Nedelnik J."/>
            <person name="Repkova J."/>
        </authorList>
    </citation>
    <scope>NUCLEOTIDE SEQUENCE [LARGE SCALE GENOMIC DNA]</scope>
    <source>
        <strain evidence="3">cv. 10/8</strain>
        <tissue evidence="2">Leaf</tissue>
    </source>
</reference>
<evidence type="ECO:0000256" key="1">
    <source>
        <dbReference type="SAM" id="MobiDB-lite"/>
    </source>
</evidence>
<evidence type="ECO:0000313" key="3">
    <source>
        <dbReference type="Proteomes" id="UP000265520"/>
    </source>
</evidence>
<dbReference type="Proteomes" id="UP000265520">
    <property type="component" value="Unassembled WGS sequence"/>
</dbReference>
<organism evidence="2 3">
    <name type="scientific">Trifolium medium</name>
    <dbReference type="NCBI Taxonomy" id="97028"/>
    <lineage>
        <taxon>Eukaryota</taxon>
        <taxon>Viridiplantae</taxon>
        <taxon>Streptophyta</taxon>
        <taxon>Embryophyta</taxon>
        <taxon>Tracheophyta</taxon>
        <taxon>Spermatophyta</taxon>
        <taxon>Magnoliopsida</taxon>
        <taxon>eudicotyledons</taxon>
        <taxon>Gunneridae</taxon>
        <taxon>Pentapetalae</taxon>
        <taxon>rosids</taxon>
        <taxon>fabids</taxon>
        <taxon>Fabales</taxon>
        <taxon>Fabaceae</taxon>
        <taxon>Papilionoideae</taxon>
        <taxon>50 kb inversion clade</taxon>
        <taxon>NPAAA clade</taxon>
        <taxon>Hologalegina</taxon>
        <taxon>IRL clade</taxon>
        <taxon>Trifolieae</taxon>
        <taxon>Trifolium</taxon>
    </lineage>
</organism>
<evidence type="ECO:0000313" key="2">
    <source>
        <dbReference type="EMBL" id="MCI93091.1"/>
    </source>
</evidence>
<feature type="compositionally biased region" description="Polar residues" evidence="1">
    <location>
        <begin position="12"/>
        <end position="30"/>
    </location>
</feature>
<accession>A0A392W1J6</accession>
<sequence>DARSKMPPITTVRANPTTASPRLTKTTEATTEPPRSKPDPANQSEAKP</sequence>
<name>A0A392W1J6_9FABA</name>
<proteinExistence type="predicted"/>
<feature type="region of interest" description="Disordered" evidence="1">
    <location>
        <begin position="1"/>
        <end position="48"/>
    </location>
</feature>
<dbReference type="EMBL" id="LXQA011319250">
    <property type="protein sequence ID" value="MCI93091.1"/>
    <property type="molecule type" value="Genomic_DNA"/>
</dbReference>